<evidence type="ECO:0000313" key="2">
    <source>
        <dbReference type="EMBL" id="SCW39012.1"/>
    </source>
</evidence>
<evidence type="ECO:0000313" key="3">
    <source>
        <dbReference type="Proteomes" id="UP000199542"/>
    </source>
</evidence>
<dbReference type="Proteomes" id="UP000199542">
    <property type="component" value="Unassembled WGS sequence"/>
</dbReference>
<gene>
    <name evidence="2" type="ORF">SAMN02927900_01288</name>
</gene>
<evidence type="ECO:0000256" key="1">
    <source>
        <dbReference type="SAM" id="MobiDB-lite"/>
    </source>
</evidence>
<evidence type="ECO:0008006" key="4">
    <source>
        <dbReference type="Google" id="ProtNLM"/>
    </source>
</evidence>
<feature type="compositionally biased region" description="Polar residues" evidence="1">
    <location>
        <begin position="1"/>
        <end position="14"/>
    </location>
</feature>
<organism evidence="2 3">
    <name type="scientific">Rhizobium mongolense subsp. loessense</name>
    <dbReference type="NCBI Taxonomy" id="158890"/>
    <lineage>
        <taxon>Bacteria</taxon>
        <taxon>Pseudomonadati</taxon>
        <taxon>Pseudomonadota</taxon>
        <taxon>Alphaproteobacteria</taxon>
        <taxon>Hyphomicrobiales</taxon>
        <taxon>Rhizobiaceae</taxon>
        <taxon>Rhizobium/Agrobacterium group</taxon>
        <taxon>Rhizobium</taxon>
    </lineage>
</organism>
<dbReference type="AlphaFoldDB" id="A0A1G4Q3D1"/>
<reference evidence="2 3" key="1">
    <citation type="submission" date="2016-10" db="EMBL/GenBank/DDBJ databases">
        <authorList>
            <person name="de Groot N.N."/>
        </authorList>
    </citation>
    <scope>NUCLEOTIDE SEQUENCE [LARGE SCALE GENOMIC DNA]</scope>
    <source>
        <strain evidence="2 3">CGMCC 1.3401</strain>
    </source>
</reference>
<protein>
    <recommendedName>
        <fullName evidence="4">Transglycosylase SLT domain-containing protein</fullName>
    </recommendedName>
</protein>
<proteinExistence type="predicted"/>
<feature type="region of interest" description="Disordered" evidence="1">
    <location>
        <begin position="1"/>
        <end position="24"/>
    </location>
</feature>
<accession>A0A1G4Q3D1</accession>
<feature type="region of interest" description="Disordered" evidence="1">
    <location>
        <begin position="843"/>
        <end position="862"/>
    </location>
</feature>
<name>A0A1G4Q3D1_9HYPH</name>
<sequence>MVEIPTSRNVSYAGTRSGRIAPNGPSVSVGAAVAGFGQDLVQSAFNLNDLRTQEQADILNDKSNAVSTNLNKFIQEEEERFLKARDEASESGIGFTRQFMESYKERANAFAKSNFEGISKDALTGYNNNLLSAGNSIFDKANAFERETKANYYDRSTKSSLDGIRTQIQSNSASFDDLKKRGLEAIDATNMPEAWKAERRAQWDADAAESKWKWKYAQDPQTALRDIKGGVKVDAKSLAGAITQTATQLGISPNDLATVMSYETGGTFDPWKKGPTTKYGEHRGLIQWGEPQRQKYGVTADMPIEQQVAAAGRYLLDAGVKPGMGLLDIYSAINAGAPGLYDRSDYKAGGAPGTVADKVKYQMEQHKAKAAALLGGTYTPTVSDPDVEKIPYERREQLLRQGEQEYAQEQTLQRTQVKDAFSLQIAQNPQPQIEAQIMGSNLDNGDKASLINSLNAAMKENQGVPELIQAIGAGKGSINAFDPDQTKVAEKAYDKMVAGSSSEDRQAITSGFIAQTGYIPKAVQADLRRGAVSTDAAVMAQTMQAADVLQKNAATSFTSFEGSAGVQKKLDLYRSYTRDMGYSAEEAAKRLVEADNPEKAAKREALLKSRTVADAVKAVDSSTVAASFDDSTAGWRPNPSLGPTPAAEAAMVADYRSLYQEAIIDANGDLTVAKKTADERFKRTYGVTSFTPMGSKVVVKYPPEKVYPPAPDGTHTYIQNQLNEVMKEEGITADQFYLQPDDITGQDVRAGKPPRYAVFYKKDGKIERFNLPFYADPVEMQKRFQEQKEGMVRNAERRMLENRERTVREGKAVDDALINTVGPAWMKARAAETAQEKLRMNEIMPGPINPSTADAGGGGGGF</sequence>
<dbReference type="EMBL" id="FMTM01000001">
    <property type="protein sequence ID" value="SCW39012.1"/>
    <property type="molecule type" value="Genomic_DNA"/>
</dbReference>